<dbReference type="PANTHER" id="PTHR34980">
    <property type="entry name" value="INNER MEMBRANE PROTEIN-RELATED-RELATED"/>
    <property type="match status" value="1"/>
</dbReference>
<dbReference type="Proteomes" id="UP000433101">
    <property type="component" value="Unassembled WGS sequence"/>
</dbReference>
<feature type="transmembrane region" description="Helical" evidence="1">
    <location>
        <begin position="70"/>
        <end position="88"/>
    </location>
</feature>
<feature type="transmembrane region" description="Helical" evidence="1">
    <location>
        <begin position="100"/>
        <end position="120"/>
    </location>
</feature>
<accession>A0A7X3LWG8</accession>
<keyword evidence="1" id="KW-0812">Transmembrane</keyword>
<keyword evidence="3" id="KW-1185">Reference proteome</keyword>
<keyword evidence="1" id="KW-0472">Membrane</keyword>
<proteinExistence type="predicted"/>
<dbReference type="InterPro" id="IPR008523">
    <property type="entry name" value="DUF805"/>
</dbReference>
<dbReference type="RefSeq" id="WP_160776625.1">
    <property type="nucleotide sequence ID" value="NZ_WUMV01000007.1"/>
</dbReference>
<protein>
    <submittedName>
        <fullName evidence="2">DUF805 domain-containing protein</fullName>
    </submittedName>
</protein>
<dbReference type="GO" id="GO:0005886">
    <property type="term" value="C:plasma membrane"/>
    <property type="evidence" value="ECO:0007669"/>
    <property type="project" value="TreeGrafter"/>
</dbReference>
<name>A0A7X3LWG8_9HYPH</name>
<evidence type="ECO:0000256" key="1">
    <source>
        <dbReference type="SAM" id="Phobius"/>
    </source>
</evidence>
<evidence type="ECO:0000313" key="2">
    <source>
        <dbReference type="EMBL" id="MXN66395.1"/>
    </source>
</evidence>
<gene>
    <name evidence="2" type="ORF">GR183_15885</name>
</gene>
<dbReference type="PANTHER" id="PTHR34980:SF3">
    <property type="entry name" value="BLR8105 PROTEIN"/>
    <property type="match status" value="1"/>
</dbReference>
<feature type="transmembrane region" description="Helical" evidence="1">
    <location>
        <begin position="29"/>
        <end position="50"/>
    </location>
</feature>
<dbReference type="Pfam" id="PF05656">
    <property type="entry name" value="DUF805"/>
    <property type="match status" value="1"/>
</dbReference>
<reference evidence="2 3" key="1">
    <citation type="submission" date="2019-12" db="EMBL/GenBank/DDBJ databases">
        <authorList>
            <person name="Li M."/>
        </authorList>
    </citation>
    <scope>NUCLEOTIDE SEQUENCE [LARGE SCALE GENOMIC DNA]</scope>
    <source>
        <strain evidence="2 3">GBMRC 2046</strain>
    </source>
</reference>
<organism evidence="2 3">
    <name type="scientific">Stappia sediminis</name>
    <dbReference type="NCBI Taxonomy" id="2692190"/>
    <lineage>
        <taxon>Bacteria</taxon>
        <taxon>Pseudomonadati</taxon>
        <taxon>Pseudomonadota</taxon>
        <taxon>Alphaproteobacteria</taxon>
        <taxon>Hyphomicrobiales</taxon>
        <taxon>Stappiaceae</taxon>
        <taxon>Stappia</taxon>
    </lineage>
</organism>
<dbReference type="AlphaFoldDB" id="A0A7X3LWG8"/>
<keyword evidence="1" id="KW-1133">Transmembrane helix</keyword>
<evidence type="ECO:0000313" key="3">
    <source>
        <dbReference type="Proteomes" id="UP000433101"/>
    </source>
</evidence>
<comment type="caution">
    <text evidence="2">The sequence shown here is derived from an EMBL/GenBank/DDBJ whole genome shotgun (WGS) entry which is preliminary data.</text>
</comment>
<sequence length="143" mass="16262">MSQPQPYTGRLSVLWLLFNPIGRVSREPYWLGLALIWTLMGIPLSIWMRSIDFSGGLEEIRLADFMDSNPLIPILLFVAQWVMLALVIKRLQDRGLTGLLAILIFIPVIELLFVIALGLMPSQDGPNRYGPYPNSRWQRPGKT</sequence>
<dbReference type="EMBL" id="WUMV01000007">
    <property type="protein sequence ID" value="MXN66395.1"/>
    <property type="molecule type" value="Genomic_DNA"/>
</dbReference>